<dbReference type="Gene3D" id="3.30.420.40">
    <property type="match status" value="2"/>
</dbReference>
<dbReference type="InterPro" id="IPR000600">
    <property type="entry name" value="ROK"/>
</dbReference>
<keyword evidence="2" id="KW-0808">Transferase</keyword>
<dbReference type="EMBL" id="JACHIV010000001">
    <property type="protein sequence ID" value="MBB5071907.1"/>
    <property type="molecule type" value="Genomic_DNA"/>
</dbReference>
<evidence type="ECO:0000313" key="3">
    <source>
        <dbReference type="Proteomes" id="UP000580474"/>
    </source>
</evidence>
<dbReference type="Proteomes" id="UP000580474">
    <property type="component" value="Unassembled WGS sequence"/>
</dbReference>
<dbReference type="RefSeq" id="WP_184482760.1">
    <property type="nucleotide sequence ID" value="NZ_JACHIV010000001.1"/>
</dbReference>
<dbReference type="SUPFAM" id="SSF53067">
    <property type="entry name" value="Actin-like ATPase domain"/>
    <property type="match status" value="1"/>
</dbReference>
<dbReference type="Pfam" id="PF00480">
    <property type="entry name" value="ROK"/>
    <property type="match status" value="1"/>
</dbReference>
<comment type="caution">
    <text evidence="2">The sequence shown here is derived from an EMBL/GenBank/DDBJ whole genome shotgun (WGS) entry which is preliminary data.</text>
</comment>
<keyword evidence="3" id="KW-1185">Reference proteome</keyword>
<name>A0A840NUR6_9PSEU</name>
<reference evidence="2 3" key="1">
    <citation type="submission" date="2020-08" db="EMBL/GenBank/DDBJ databases">
        <title>Sequencing the genomes of 1000 actinobacteria strains.</title>
        <authorList>
            <person name="Klenk H.-P."/>
        </authorList>
    </citation>
    <scope>NUCLEOTIDE SEQUENCE [LARGE SCALE GENOMIC DNA]</scope>
    <source>
        <strain evidence="2 3">DSM 45582</strain>
    </source>
</reference>
<comment type="similarity">
    <text evidence="1">Belongs to the ROK (NagC/XylR) family.</text>
</comment>
<dbReference type="InterPro" id="IPR043129">
    <property type="entry name" value="ATPase_NBD"/>
</dbReference>
<dbReference type="AlphaFoldDB" id="A0A840NUR6"/>
<dbReference type="PANTHER" id="PTHR18964">
    <property type="entry name" value="ROK (REPRESSOR, ORF, KINASE) FAMILY"/>
    <property type="match status" value="1"/>
</dbReference>
<accession>A0A840NUR6</accession>
<dbReference type="PANTHER" id="PTHR18964:SF169">
    <property type="entry name" value="N-ACETYLMANNOSAMINE KINASE"/>
    <property type="match status" value="1"/>
</dbReference>
<dbReference type="EC" id="2.7.1.2" evidence="2"/>
<proteinExistence type="inferred from homology"/>
<gene>
    <name evidence="2" type="ORF">BJ969_004995</name>
</gene>
<protein>
    <submittedName>
        <fullName evidence="2">Glucokinase</fullName>
        <ecNumber evidence="2">2.7.1.2</ecNumber>
    </submittedName>
</protein>
<dbReference type="GO" id="GO:0004340">
    <property type="term" value="F:glucokinase activity"/>
    <property type="evidence" value="ECO:0007669"/>
    <property type="project" value="UniProtKB-EC"/>
</dbReference>
<keyword evidence="2" id="KW-0418">Kinase</keyword>
<organism evidence="2 3">
    <name type="scientific">Saccharopolyspora gloriosae</name>
    <dbReference type="NCBI Taxonomy" id="455344"/>
    <lineage>
        <taxon>Bacteria</taxon>
        <taxon>Bacillati</taxon>
        <taxon>Actinomycetota</taxon>
        <taxon>Actinomycetes</taxon>
        <taxon>Pseudonocardiales</taxon>
        <taxon>Pseudonocardiaceae</taxon>
        <taxon>Saccharopolyspora</taxon>
    </lineage>
</organism>
<sequence length="299" mass="28616">MTEVVGVDIGGTGIAAALVTGDGRITARSSVPTPATEGAGAVLDAVAAAVGELGGSFAAAGVGSAGVIDRASGRVRSATDSLAGWAGTDLRGELAARLGVPVTVDNDVHAHALGELWTGAAAGKRHVLFVTVGTGIGGSLIIDGRPHHGAHAVAGHIGHLPIPAAAGKPCPCGGSGHAEGVGSGPALLAEYLERGGSATALPEVAALAESGDAVAADVLALGAAATGQLLGGLVNAVDPELVLVGGGVSSCGPVWWSALRAAVAAEVLPAVRDVPVVTGGLGSDAAVLGAARMAWDELG</sequence>
<evidence type="ECO:0000256" key="1">
    <source>
        <dbReference type="ARBA" id="ARBA00006479"/>
    </source>
</evidence>
<evidence type="ECO:0000313" key="2">
    <source>
        <dbReference type="EMBL" id="MBB5071907.1"/>
    </source>
</evidence>